<evidence type="ECO:0000313" key="4">
    <source>
        <dbReference type="Proteomes" id="UP000305674"/>
    </source>
</evidence>
<feature type="domain" description="Smr" evidence="2">
    <location>
        <begin position="96"/>
        <end position="177"/>
    </location>
</feature>
<dbReference type="PANTHER" id="PTHR35562">
    <property type="entry name" value="DNA ENDONUCLEASE SMRA-RELATED"/>
    <property type="match status" value="1"/>
</dbReference>
<dbReference type="PANTHER" id="PTHR35562:SF2">
    <property type="entry name" value="DNA ENDONUCLEASE SMRA-RELATED"/>
    <property type="match status" value="1"/>
</dbReference>
<keyword evidence="4" id="KW-1185">Reference proteome</keyword>
<accession>A0A4U1BGC0</accession>
<dbReference type="InterPro" id="IPR002625">
    <property type="entry name" value="Smr_dom"/>
</dbReference>
<dbReference type="AlphaFoldDB" id="A0A4U1BGC0"/>
<gene>
    <name evidence="3" type="primary">smrA</name>
    <name evidence="3" type="ORF">FCL40_03405</name>
</gene>
<dbReference type="Pfam" id="PF01713">
    <property type="entry name" value="Smr"/>
    <property type="match status" value="1"/>
</dbReference>
<dbReference type="EMBL" id="SWCI01000002">
    <property type="protein sequence ID" value="TKB50221.1"/>
    <property type="molecule type" value="Genomic_DNA"/>
</dbReference>
<name>A0A4U1BGC0_9GAMM</name>
<dbReference type="Proteomes" id="UP000305674">
    <property type="component" value="Unassembled WGS sequence"/>
</dbReference>
<keyword evidence="3" id="KW-0540">Nuclease</keyword>
<proteinExistence type="predicted"/>
<dbReference type="NCBIfam" id="NF033154">
    <property type="entry name" value="endonuc_SmrA"/>
    <property type="match status" value="1"/>
</dbReference>
<dbReference type="PROSITE" id="PS50828">
    <property type="entry name" value="SMR"/>
    <property type="match status" value="1"/>
</dbReference>
<dbReference type="Gene3D" id="3.30.1370.110">
    <property type="match status" value="1"/>
</dbReference>
<evidence type="ECO:0000259" key="2">
    <source>
        <dbReference type="PROSITE" id="PS50828"/>
    </source>
</evidence>
<protein>
    <submittedName>
        <fullName evidence="3">DNA endonuclease SmrA</fullName>
    </submittedName>
</protein>
<dbReference type="InterPro" id="IPR047688">
    <property type="entry name" value="Endonuc_SmrA"/>
</dbReference>
<feature type="region of interest" description="Disordered" evidence="1">
    <location>
        <begin position="1"/>
        <end position="73"/>
    </location>
</feature>
<dbReference type="RefSeq" id="WP_136851399.1">
    <property type="nucleotide sequence ID" value="NZ_SWCI01000002.1"/>
</dbReference>
<reference evidence="3 4" key="1">
    <citation type="submission" date="2019-04" db="EMBL/GenBank/DDBJ databases">
        <authorList>
            <person name="Hwang J.C."/>
        </authorList>
    </citation>
    <scope>NUCLEOTIDE SEQUENCE [LARGE SCALE GENOMIC DNA]</scope>
    <source>
        <strain evidence="3 4">IMCC35001</strain>
    </source>
</reference>
<dbReference type="SUPFAM" id="SSF160443">
    <property type="entry name" value="SMR domain-like"/>
    <property type="match status" value="1"/>
</dbReference>
<sequence>MQSNEMDEFLHAMADVKPIGGQDKHSLRQPKSTPTEAQLARRHAAQTDGSGDRDGVSDQGVAPVEPEDPIGFARDGVQHGVYKNLRLGKYQVDARLDLHGLSVAQAKQTLLQFIRDCQRVEVRTALVLHGKGMHTRPFKGLLKSYVAHWLPQMPEVLAYHSALKQHGGNGAVYLLLKKGERQKSENRERHQKR</sequence>
<dbReference type="InterPro" id="IPR036063">
    <property type="entry name" value="Smr_dom_sf"/>
</dbReference>
<keyword evidence="3" id="KW-0255">Endonuclease</keyword>
<evidence type="ECO:0000256" key="1">
    <source>
        <dbReference type="SAM" id="MobiDB-lite"/>
    </source>
</evidence>
<comment type="caution">
    <text evidence="3">The sequence shown here is derived from an EMBL/GenBank/DDBJ whole genome shotgun (WGS) entry which is preliminary data.</text>
</comment>
<evidence type="ECO:0000313" key="3">
    <source>
        <dbReference type="EMBL" id="TKB50221.1"/>
    </source>
</evidence>
<organism evidence="3 4">
    <name type="scientific">Ferrimonas sediminicola</name>
    <dbReference type="NCBI Taxonomy" id="2569538"/>
    <lineage>
        <taxon>Bacteria</taxon>
        <taxon>Pseudomonadati</taxon>
        <taxon>Pseudomonadota</taxon>
        <taxon>Gammaproteobacteria</taxon>
        <taxon>Alteromonadales</taxon>
        <taxon>Ferrimonadaceae</taxon>
        <taxon>Ferrimonas</taxon>
    </lineage>
</organism>
<dbReference type="OrthoDB" id="9808881at2"/>
<dbReference type="SMART" id="SM00463">
    <property type="entry name" value="SMR"/>
    <property type="match status" value="1"/>
</dbReference>
<keyword evidence="3" id="KW-0378">Hydrolase</keyword>
<dbReference type="GO" id="GO:0004520">
    <property type="term" value="F:DNA endonuclease activity"/>
    <property type="evidence" value="ECO:0007669"/>
    <property type="project" value="TreeGrafter"/>
</dbReference>